<feature type="transmembrane region" description="Helical" evidence="11">
    <location>
        <begin position="148"/>
        <end position="170"/>
    </location>
</feature>
<gene>
    <name evidence="14" type="primary">modB</name>
    <name evidence="14" type="ORF">IB286_09630</name>
</gene>
<dbReference type="InterPro" id="IPR035906">
    <property type="entry name" value="MetI-like_sf"/>
</dbReference>
<feature type="transmembrane region" description="Helical" evidence="11">
    <location>
        <begin position="49"/>
        <end position="70"/>
    </location>
</feature>
<evidence type="ECO:0000256" key="11">
    <source>
        <dbReference type="RuleBase" id="RU363032"/>
    </source>
</evidence>
<protein>
    <recommendedName>
        <fullName evidence="12">Molybdenum transport system permease</fullName>
    </recommendedName>
</protein>
<dbReference type="Proteomes" id="UP000610558">
    <property type="component" value="Unassembled WGS sequence"/>
</dbReference>
<name>A0A927C3D8_9GAMM</name>
<dbReference type="EMBL" id="JACXLD010000004">
    <property type="protein sequence ID" value="MBD2859267.1"/>
    <property type="molecule type" value="Genomic_DNA"/>
</dbReference>
<dbReference type="PANTHER" id="PTHR30183:SF8">
    <property type="entry name" value="MOLYBDENUM TRANSPORT SYSTEM PERMEASE"/>
    <property type="match status" value="1"/>
</dbReference>
<evidence type="ECO:0000256" key="6">
    <source>
        <dbReference type="ARBA" id="ARBA00022505"/>
    </source>
</evidence>
<dbReference type="AlphaFoldDB" id="A0A927C3D8"/>
<evidence type="ECO:0000256" key="5">
    <source>
        <dbReference type="ARBA" id="ARBA00022475"/>
    </source>
</evidence>
<evidence type="ECO:0000256" key="12">
    <source>
        <dbReference type="RuleBase" id="RU365097"/>
    </source>
</evidence>
<evidence type="ECO:0000256" key="4">
    <source>
        <dbReference type="ARBA" id="ARBA00022448"/>
    </source>
</evidence>
<evidence type="ECO:0000256" key="9">
    <source>
        <dbReference type="ARBA" id="ARBA00022989"/>
    </source>
</evidence>
<dbReference type="GO" id="GO:0015098">
    <property type="term" value="F:molybdate ion transmembrane transporter activity"/>
    <property type="evidence" value="ECO:0007669"/>
    <property type="project" value="UniProtKB-UniRule"/>
</dbReference>
<keyword evidence="10 11" id="KW-0472">Membrane</keyword>
<keyword evidence="15" id="KW-1185">Reference proteome</keyword>
<proteinExistence type="inferred from homology"/>
<keyword evidence="8 11" id="KW-0812">Transmembrane</keyword>
<dbReference type="NCBIfam" id="TIGR02141">
    <property type="entry name" value="modB_ABC"/>
    <property type="match status" value="1"/>
</dbReference>
<feature type="transmembrane region" description="Helical" evidence="11">
    <location>
        <begin position="197"/>
        <end position="218"/>
    </location>
</feature>
<dbReference type="PROSITE" id="PS50928">
    <property type="entry name" value="ABC_TM1"/>
    <property type="match status" value="1"/>
</dbReference>
<dbReference type="CDD" id="cd06261">
    <property type="entry name" value="TM_PBP2"/>
    <property type="match status" value="1"/>
</dbReference>
<evidence type="ECO:0000256" key="3">
    <source>
        <dbReference type="ARBA" id="ARBA00007069"/>
    </source>
</evidence>
<comment type="subcellular location">
    <subcellularLocation>
        <location evidence="2 12">Cell inner membrane</location>
        <topology evidence="2 12">Multi-pass membrane protein</topology>
    </subcellularLocation>
    <subcellularLocation>
        <location evidence="11">Cell membrane</location>
        <topology evidence="11">Multi-pass membrane protein</topology>
    </subcellularLocation>
</comment>
<feature type="transmembrane region" description="Helical" evidence="11">
    <location>
        <begin position="90"/>
        <end position="111"/>
    </location>
</feature>
<evidence type="ECO:0000259" key="13">
    <source>
        <dbReference type="PROSITE" id="PS50928"/>
    </source>
</evidence>
<evidence type="ECO:0000256" key="2">
    <source>
        <dbReference type="ARBA" id="ARBA00004429"/>
    </source>
</evidence>
<sequence length="228" mass="24596">MQLSPDDITAIFLSLKLAGTVTFLLLLLCTPLAWWLAHSTSILKPIISAFVALPLVLPPTVLGFYFLIIAGPSGPLGSLTEALGLGLLPFTYWGLVVASLFYSLPFVVQPLQNAFEIQGRRPMEIAATLGARPIDGFFSVMLPLCRPAYITAATLGFAHTLGEFGLILMMGGNIPGETRVVSVQIYNHVEALEYGNAHSLAALMLGFSLLILLLLYSFQGRKLIGFKS</sequence>
<keyword evidence="5" id="KW-1003">Cell membrane</keyword>
<keyword evidence="7 12" id="KW-0997">Cell inner membrane</keyword>
<organism evidence="14 15">
    <name type="scientific">Spongiibacter pelagi</name>
    <dbReference type="NCBI Taxonomy" id="2760804"/>
    <lineage>
        <taxon>Bacteria</taxon>
        <taxon>Pseudomonadati</taxon>
        <taxon>Pseudomonadota</taxon>
        <taxon>Gammaproteobacteria</taxon>
        <taxon>Cellvibrionales</taxon>
        <taxon>Spongiibacteraceae</taxon>
        <taxon>Spongiibacter</taxon>
    </lineage>
</organism>
<dbReference type="GO" id="GO:0005886">
    <property type="term" value="C:plasma membrane"/>
    <property type="evidence" value="ECO:0007669"/>
    <property type="project" value="UniProtKB-SubCell"/>
</dbReference>
<evidence type="ECO:0000256" key="1">
    <source>
        <dbReference type="ARBA" id="ARBA00002949"/>
    </source>
</evidence>
<dbReference type="Pfam" id="PF00528">
    <property type="entry name" value="BPD_transp_1"/>
    <property type="match status" value="1"/>
</dbReference>
<keyword evidence="6 12" id="KW-0500">Molybdenum</keyword>
<dbReference type="Gene3D" id="1.10.3720.10">
    <property type="entry name" value="MetI-like"/>
    <property type="match status" value="1"/>
</dbReference>
<feature type="transmembrane region" description="Helical" evidence="11">
    <location>
        <begin position="12"/>
        <end position="37"/>
    </location>
</feature>
<comment type="similarity">
    <text evidence="3 12">Belongs to the binding-protein-dependent transport system permease family. CysTW subfamily.</text>
</comment>
<evidence type="ECO:0000256" key="7">
    <source>
        <dbReference type="ARBA" id="ARBA00022519"/>
    </source>
</evidence>
<dbReference type="InterPro" id="IPR011867">
    <property type="entry name" value="ModB_ABC"/>
</dbReference>
<dbReference type="FunFam" id="1.10.3720.10:FF:000054">
    <property type="entry name" value="Molybdenum transport system permease"/>
    <property type="match status" value="1"/>
</dbReference>
<evidence type="ECO:0000256" key="8">
    <source>
        <dbReference type="ARBA" id="ARBA00022692"/>
    </source>
</evidence>
<dbReference type="PANTHER" id="PTHR30183">
    <property type="entry name" value="MOLYBDENUM TRANSPORT SYSTEM PERMEASE PROTEIN MODB"/>
    <property type="match status" value="1"/>
</dbReference>
<evidence type="ECO:0000313" key="15">
    <source>
        <dbReference type="Proteomes" id="UP000610558"/>
    </source>
</evidence>
<dbReference type="InterPro" id="IPR000515">
    <property type="entry name" value="MetI-like"/>
</dbReference>
<evidence type="ECO:0000313" key="14">
    <source>
        <dbReference type="EMBL" id="MBD2859267.1"/>
    </source>
</evidence>
<comment type="function">
    <text evidence="1 12">Part of the binding-protein-dependent transport system for molybdenum; probably responsible for the translocation of the substrate across the membrane.</text>
</comment>
<keyword evidence="4 11" id="KW-0813">Transport</keyword>
<keyword evidence="9 11" id="KW-1133">Transmembrane helix</keyword>
<feature type="domain" description="ABC transmembrane type-1" evidence="13">
    <location>
        <begin position="11"/>
        <end position="215"/>
    </location>
</feature>
<comment type="caution">
    <text evidence="14">The sequence shown here is derived from an EMBL/GenBank/DDBJ whole genome shotgun (WGS) entry which is preliminary data.</text>
</comment>
<accession>A0A927C3D8</accession>
<dbReference type="SUPFAM" id="SSF161098">
    <property type="entry name" value="MetI-like"/>
    <property type="match status" value="1"/>
</dbReference>
<evidence type="ECO:0000256" key="10">
    <source>
        <dbReference type="ARBA" id="ARBA00023136"/>
    </source>
</evidence>
<reference evidence="14" key="1">
    <citation type="submission" date="2020-09" db="EMBL/GenBank/DDBJ databases">
        <authorList>
            <person name="Yoon J.-W."/>
        </authorList>
    </citation>
    <scope>NUCLEOTIDE SEQUENCE</scope>
    <source>
        <strain evidence="14">KMU-158</strain>
    </source>
</reference>
<dbReference type="RefSeq" id="WP_190764895.1">
    <property type="nucleotide sequence ID" value="NZ_JACXLD010000004.1"/>
</dbReference>